<name>A0A286DU06_9ACTN</name>
<feature type="transmembrane region" description="Helical" evidence="8">
    <location>
        <begin position="229"/>
        <end position="246"/>
    </location>
</feature>
<evidence type="ECO:0000256" key="3">
    <source>
        <dbReference type="ARBA" id="ARBA00022692"/>
    </source>
</evidence>
<evidence type="ECO:0000313" key="10">
    <source>
        <dbReference type="EMBL" id="SOD62156.1"/>
    </source>
</evidence>
<dbReference type="OrthoDB" id="9781469at2"/>
<dbReference type="InterPro" id="IPR011701">
    <property type="entry name" value="MFS"/>
</dbReference>
<dbReference type="Pfam" id="PF07690">
    <property type="entry name" value="MFS_1"/>
    <property type="match status" value="1"/>
</dbReference>
<dbReference type="PANTHER" id="PTHR42718">
    <property type="entry name" value="MAJOR FACILITATOR SUPERFAMILY MULTIDRUG TRANSPORTER MFSC"/>
    <property type="match status" value="1"/>
</dbReference>
<feature type="transmembrane region" description="Helical" evidence="8">
    <location>
        <begin position="199"/>
        <end position="217"/>
    </location>
</feature>
<sequence>MTTDTQSPRRWWALSVLGLISLTLGFDMTILNIALPTLSADLRIGTDEQQWVVNSYLVLSAAAVLPGGLLGDRYGRRRTLLTGLAVVLLGSTLGASAGGAAQVVTARALMGIGTGLIVPLTLALVPTLFPLAERAKAVAAVATAFAAGLPLGPLIGGWLLNEFHWGVLFLVNLPVLGLAGLACRLLLPESSDPRAPRVDPLSTALIAAGVGSLFFAVIEGAARGWDKPLVLLAVGAPLPLLALALLRESRRERPMVDLRLLRDPAFGWPTLFGALASLILAGLLFFLPQYLQAVRGHDSFATGVRLLPLLAGLAVTVRGCGPLVRQFGTGGVVAGGMVLLSFAGFLGSSMLAEAGDGQLSIWLAITGLGLGLALVPAVDAAMNAVPPDRFGGGSGLLNTMRLLGSAIGVALLGSLLAHSYRENLAVERLPAEAVEDVGRSVVAAHEWAAFLGRPELAEAADAAFTRATSVALFVCGYLALLSGLLAGWLLGRAGEPATSLSGADRSGTGLPRNGLSQTEPDTGG</sequence>
<dbReference type="RefSeq" id="WP_097230608.1">
    <property type="nucleotide sequence ID" value="NZ_OCNE01000004.1"/>
</dbReference>
<feature type="transmembrane region" description="Helical" evidence="8">
    <location>
        <begin position="327"/>
        <end position="347"/>
    </location>
</feature>
<feature type="domain" description="Major facilitator superfamily (MFS) profile" evidence="9">
    <location>
        <begin position="13"/>
        <end position="494"/>
    </location>
</feature>
<dbReference type="PANTHER" id="PTHR42718:SF9">
    <property type="entry name" value="MAJOR FACILITATOR SUPERFAMILY MULTIDRUG TRANSPORTER MFSC"/>
    <property type="match status" value="1"/>
</dbReference>
<feature type="transmembrane region" description="Helical" evidence="8">
    <location>
        <begin position="470"/>
        <end position="490"/>
    </location>
</feature>
<dbReference type="EMBL" id="OCNE01000004">
    <property type="protein sequence ID" value="SOD62156.1"/>
    <property type="molecule type" value="Genomic_DNA"/>
</dbReference>
<dbReference type="GO" id="GO:0046677">
    <property type="term" value="P:response to antibiotic"/>
    <property type="evidence" value="ECO:0007669"/>
    <property type="project" value="UniProtKB-KW"/>
</dbReference>
<dbReference type="SUPFAM" id="SSF103473">
    <property type="entry name" value="MFS general substrate transporter"/>
    <property type="match status" value="1"/>
</dbReference>
<feature type="transmembrane region" description="Helical" evidence="8">
    <location>
        <begin position="51"/>
        <end position="71"/>
    </location>
</feature>
<accession>A0A286DU06</accession>
<evidence type="ECO:0000256" key="6">
    <source>
        <dbReference type="ARBA" id="ARBA00023251"/>
    </source>
</evidence>
<dbReference type="GO" id="GO:0005886">
    <property type="term" value="C:plasma membrane"/>
    <property type="evidence" value="ECO:0007669"/>
    <property type="project" value="UniProtKB-SubCell"/>
</dbReference>
<keyword evidence="4 8" id="KW-1133">Transmembrane helix</keyword>
<feature type="transmembrane region" description="Helical" evidence="8">
    <location>
        <begin position="165"/>
        <end position="187"/>
    </location>
</feature>
<evidence type="ECO:0000256" key="8">
    <source>
        <dbReference type="SAM" id="Phobius"/>
    </source>
</evidence>
<dbReference type="PROSITE" id="PS50850">
    <property type="entry name" value="MFS"/>
    <property type="match status" value="1"/>
</dbReference>
<dbReference type="Gene3D" id="1.20.1250.20">
    <property type="entry name" value="MFS general substrate transporter like domains"/>
    <property type="match status" value="1"/>
</dbReference>
<dbReference type="GO" id="GO:0022857">
    <property type="term" value="F:transmembrane transporter activity"/>
    <property type="evidence" value="ECO:0007669"/>
    <property type="project" value="InterPro"/>
</dbReference>
<feature type="transmembrane region" description="Helical" evidence="8">
    <location>
        <begin position="359"/>
        <end position="381"/>
    </location>
</feature>
<keyword evidence="3 8" id="KW-0812">Transmembrane</keyword>
<comment type="subcellular location">
    <subcellularLocation>
        <location evidence="1">Cell membrane</location>
        <topology evidence="1">Multi-pass membrane protein</topology>
    </subcellularLocation>
</comment>
<evidence type="ECO:0000256" key="2">
    <source>
        <dbReference type="ARBA" id="ARBA00022448"/>
    </source>
</evidence>
<feature type="transmembrane region" description="Helical" evidence="8">
    <location>
        <begin position="137"/>
        <end position="159"/>
    </location>
</feature>
<evidence type="ECO:0000256" key="1">
    <source>
        <dbReference type="ARBA" id="ARBA00004651"/>
    </source>
</evidence>
<evidence type="ECO:0000256" key="4">
    <source>
        <dbReference type="ARBA" id="ARBA00022989"/>
    </source>
</evidence>
<dbReference type="CDD" id="cd17321">
    <property type="entry name" value="MFS_MMR_MDR_like"/>
    <property type="match status" value="1"/>
</dbReference>
<dbReference type="PRINTS" id="PR01036">
    <property type="entry name" value="TCRTETB"/>
</dbReference>
<evidence type="ECO:0000256" key="5">
    <source>
        <dbReference type="ARBA" id="ARBA00023136"/>
    </source>
</evidence>
<feature type="region of interest" description="Disordered" evidence="7">
    <location>
        <begin position="499"/>
        <end position="524"/>
    </location>
</feature>
<feature type="transmembrane region" description="Helical" evidence="8">
    <location>
        <begin position="12"/>
        <end position="31"/>
    </location>
</feature>
<feature type="transmembrane region" description="Helical" evidence="8">
    <location>
        <begin position="106"/>
        <end position="125"/>
    </location>
</feature>
<feature type="transmembrane region" description="Helical" evidence="8">
    <location>
        <begin position="80"/>
        <end position="100"/>
    </location>
</feature>
<dbReference type="InterPro" id="IPR020846">
    <property type="entry name" value="MFS_dom"/>
</dbReference>
<protein>
    <submittedName>
        <fullName evidence="10">Drug resistance transporter, EmrB/QacA subfamily</fullName>
    </submittedName>
</protein>
<keyword evidence="11" id="KW-1185">Reference proteome</keyword>
<feature type="transmembrane region" description="Helical" evidence="8">
    <location>
        <begin position="266"/>
        <end position="287"/>
    </location>
</feature>
<keyword evidence="5 8" id="KW-0472">Membrane</keyword>
<feature type="compositionally biased region" description="Polar residues" evidence="7">
    <location>
        <begin position="514"/>
        <end position="524"/>
    </location>
</feature>
<reference evidence="10 11" key="1">
    <citation type="submission" date="2017-09" db="EMBL/GenBank/DDBJ databases">
        <authorList>
            <person name="Ehlers B."/>
            <person name="Leendertz F.H."/>
        </authorList>
    </citation>
    <scope>NUCLEOTIDE SEQUENCE [LARGE SCALE GENOMIC DNA]</scope>
    <source>
        <strain evidence="10 11">CGMCC 4.7095</strain>
    </source>
</reference>
<proteinExistence type="predicted"/>
<dbReference type="InterPro" id="IPR036259">
    <property type="entry name" value="MFS_trans_sf"/>
</dbReference>
<keyword evidence="2" id="KW-0813">Transport</keyword>
<evidence type="ECO:0000313" key="11">
    <source>
        <dbReference type="Proteomes" id="UP000219072"/>
    </source>
</evidence>
<dbReference type="AlphaFoldDB" id="A0A286DU06"/>
<evidence type="ECO:0000259" key="9">
    <source>
        <dbReference type="PROSITE" id="PS50850"/>
    </source>
</evidence>
<dbReference type="Proteomes" id="UP000219072">
    <property type="component" value="Unassembled WGS sequence"/>
</dbReference>
<gene>
    <name evidence="10" type="ORF">SAMN06297387_104326</name>
</gene>
<evidence type="ECO:0000256" key="7">
    <source>
        <dbReference type="SAM" id="MobiDB-lite"/>
    </source>
</evidence>
<dbReference type="Gene3D" id="1.20.1720.10">
    <property type="entry name" value="Multidrug resistance protein D"/>
    <property type="match status" value="1"/>
</dbReference>
<organism evidence="10 11">
    <name type="scientific">Streptomyces zhaozhouensis</name>
    <dbReference type="NCBI Taxonomy" id="1300267"/>
    <lineage>
        <taxon>Bacteria</taxon>
        <taxon>Bacillati</taxon>
        <taxon>Actinomycetota</taxon>
        <taxon>Actinomycetes</taxon>
        <taxon>Kitasatosporales</taxon>
        <taxon>Streptomycetaceae</taxon>
        <taxon>Streptomyces</taxon>
    </lineage>
</organism>
<keyword evidence="6" id="KW-0046">Antibiotic resistance</keyword>
<feature type="transmembrane region" description="Helical" evidence="8">
    <location>
        <begin position="402"/>
        <end position="420"/>
    </location>
</feature>